<evidence type="ECO:0000256" key="1">
    <source>
        <dbReference type="SAM" id="MobiDB-lite"/>
    </source>
</evidence>
<proteinExistence type="predicted"/>
<feature type="region of interest" description="Disordered" evidence="1">
    <location>
        <begin position="213"/>
        <end position="285"/>
    </location>
</feature>
<organism evidence="2 3">
    <name type="scientific">Roridomyces roridus</name>
    <dbReference type="NCBI Taxonomy" id="1738132"/>
    <lineage>
        <taxon>Eukaryota</taxon>
        <taxon>Fungi</taxon>
        <taxon>Dikarya</taxon>
        <taxon>Basidiomycota</taxon>
        <taxon>Agaricomycotina</taxon>
        <taxon>Agaricomycetes</taxon>
        <taxon>Agaricomycetidae</taxon>
        <taxon>Agaricales</taxon>
        <taxon>Marasmiineae</taxon>
        <taxon>Mycenaceae</taxon>
        <taxon>Roridomyces</taxon>
    </lineage>
</organism>
<comment type="caution">
    <text evidence="2">The sequence shown here is derived from an EMBL/GenBank/DDBJ whole genome shotgun (WGS) entry which is preliminary data.</text>
</comment>
<dbReference type="AlphaFoldDB" id="A0AAD7AZH6"/>
<dbReference type="Proteomes" id="UP001221142">
    <property type="component" value="Unassembled WGS sequence"/>
</dbReference>
<reference evidence="2" key="1">
    <citation type="submission" date="2023-03" db="EMBL/GenBank/DDBJ databases">
        <title>Massive genome expansion in bonnet fungi (Mycena s.s.) driven by repeated elements and novel gene families across ecological guilds.</title>
        <authorList>
            <consortium name="Lawrence Berkeley National Laboratory"/>
            <person name="Harder C.B."/>
            <person name="Miyauchi S."/>
            <person name="Viragh M."/>
            <person name="Kuo A."/>
            <person name="Thoen E."/>
            <person name="Andreopoulos B."/>
            <person name="Lu D."/>
            <person name="Skrede I."/>
            <person name="Drula E."/>
            <person name="Henrissat B."/>
            <person name="Morin E."/>
            <person name="Kohler A."/>
            <person name="Barry K."/>
            <person name="LaButti K."/>
            <person name="Morin E."/>
            <person name="Salamov A."/>
            <person name="Lipzen A."/>
            <person name="Mereny Z."/>
            <person name="Hegedus B."/>
            <person name="Baldrian P."/>
            <person name="Stursova M."/>
            <person name="Weitz H."/>
            <person name="Taylor A."/>
            <person name="Grigoriev I.V."/>
            <person name="Nagy L.G."/>
            <person name="Martin F."/>
            <person name="Kauserud H."/>
        </authorList>
    </citation>
    <scope>NUCLEOTIDE SEQUENCE</scope>
    <source>
        <strain evidence="2">9284</strain>
    </source>
</reference>
<gene>
    <name evidence="2" type="ORF">FB45DRAFT_1143933</name>
</gene>
<sequence>MTLPSVQACQARRLLQFRKYNDRNFEIRNKNTRERMARLRSGLSPEERAARLLARRESDRQYRQKNRATIADKAKYHRQAAAAKKEELRRRDGSRVRLIGRLARNVLDYIYVYPLYCLIMNTDVCKLPFWPDPEQSTEPNDVDRKYLVMGKHCARPGVYTSWSIANAEWKSHPDNSCEHFYEMAWAKNVWRAACERGHHTHLVPLTASLSPILSPPASPGKKKKKKKKTVSSAAVPFAVGAPTPPTFSNPSPTKTNTGATSQHPGPRVSPIPTGTASASPTKGKARIRVSNQPVYAARCDEMGAIFASRGEAREWYRQRLLEGMHPSLFIGASLKDSMAFVEEFFSAPRTQEAREEEERIRRERVKEDIRRADHRRGVLELLRDVRDSSDSEHSSDESDTSRCTDSLELELEARLRFGTDWRSYYIKDID</sequence>
<evidence type="ECO:0000313" key="2">
    <source>
        <dbReference type="EMBL" id="KAJ7605644.1"/>
    </source>
</evidence>
<dbReference type="EMBL" id="JARKIF010000071">
    <property type="protein sequence ID" value="KAJ7605644.1"/>
    <property type="molecule type" value="Genomic_DNA"/>
</dbReference>
<keyword evidence="3" id="KW-1185">Reference proteome</keyword>
<evidence type="ECO:0000313" key="3">
    <source>
        <dbReference type="Proteomes" id="UP001221142"/>
    </source>
</evidence>
<feature type="compositionally biased region" description="Basic residues" evidence="1">
    <location>
        <begin position="220"/>
        <end position="229"/>
    </location>
</feature>
<feature type="compositionally biased region" description="Low complexity" evidence="1">
    <location>
        <begin position="248"/>
        <end position="257"/>
    </location>
</feature>
<protein>
    <submittedName>
        <fullName evidence="2">Uncharacterized protein</fullName>
    </submittedName>
</protein>
<accession>A0AAD7AZH6</accession>
<name>A0AAD7AZH6_9AGAR</name>